<keyword evidence="4 7" id="KW-0812">Transmembrane</keyword>
<proteinExistence type="inferred from homology"/>
<evidence type="ECO:0000256" key="4">
    <source>
        <dbReference type="ARBA" id="ARBA00022692"/>
    </source>
</evidence>
<accession>A0A318S9G3</accession>
<name>A0A318S9G3_9DEIO</name>
<feature type="domain" description="Prepilin peptidase A24 N-terminal" evidence="9">
    <location>
        <begin position="13"/>
        <end position="92"/>
    </location>
</feature>
<dbReference type="GO" id="GO:0004190">
    <property type="term" value="F:aspartic-type endopeptidase activity"/>
    <property type="evidence" value="ECO:0007669"/>
    <property type="project" value="InterPro"/>
</dbReference>
<dbReference type="EMBL" id="QJSX01000003">
    <property type="protein sequence ID" value="PYE55365.1"/>
    <property type="molecule type" value="Genomic_DNA"/>
</dbReference>
<dbReference type="RefSeq" id="WP_110885709.1">
    <property type="nucleotide sequence ID" value="NZ_QJSX01000003.1"/>
</dbReference>
<organism evidence="10 11">
    <name type="scientific">Deinococcus yavapaiensis KR-236</name>
    <dbReference type="NCBI Taxonomy" id="694435"/>
    <lineage>
        <taxon>Bacteria</taxon>
        <taxon>Thermotogati</taxon>
        <taxon>Deinococcota</taxon>
        <taxon>Deinococci</taxon>
        <taxon>Deinococcales</taxon>
        <taxon>Deinococcaceae</taxon>
        <taxon>Deinococcus</taxon>
    </lineage>
</organism>
<dbReference type="PANTHER" id="PTHR30487:SF0">
    <property type="entry name" value="PREPILIN LEADER PEPTIDASE_N-METHYLTRANSFERASE-RELATED"/>
    <property type="match status" value="1"/>
</dbReference>
<dbReference type="Pfam" id="PF06750">
    <property type="entry name" value="A24_N_bact"/>
    <property type="match status" value="1"/>
</dbReference>
<feature type="transmembrane region" description="Helical" evidence="7">
    <location>
        <begin position="356"/>
        <end position="376"/>
    </location>
</feature>
<feature type="transmembrane region" description="Helical" evidence="7">
    <location>
        <begin position="205"/>
        <end position="230"/>
    </location>
</feature>
<comment type="subcellular location">
    <subcellularLocation>
        <location evidence="1">Cell membrane</location>
        <topology evidence="1">Multi-pass membrane protein</topology>
    </subcellularLocation>
</comment>
<evidence type="ECO:0000256" key="6">
    <source>
        <dbReference type="ARBA" id="ARBA00023136"/>
    </source>
</evidence>
<feature type="transmembrane region" description="Helical" evidence="7">
    <location>
        <begin position="101"/>
        <end position="121"/>
    </location>
</feature>
<dbReference type="InterPro" id="IPR010627">
    <property type="entry name" value="Prepilin_pept_A24_N"/>
</dbReference>
<sequence length="381" mass="40160">MTLDLYVAIILAVLGALIGSFSNVLIHRLPRKQSVAFPPSACPNCGHRLAPLDLVPILSWVALGRKCRYCGAPINGRYPLVELLTAGGYALLGVLFPFSQVGASVLLLCALFTLLLVISFIDAETFTVPDELVLPGVALGMLTGYVNDAAGATTSGLPSFQGAWQGALLGAGVLAVISLYGELVLRRFRERRHPEYPVSYQNVALALLVGAWVGPWWGIAAGVASVLLNLVVRRPVSLPESLVLLGFLVSMALSVSGFGPSIIDMCRDALLAAGGMSLLAAVYWWARSPKEDDVPEEELDPVAMGFGDVKLAAMIGAFVGWASMLVTLGFAVVAGAVLGVIFAALGRGNKLPFAPYLAVGALLTLFFGEEVLRAYLNYVGG</sequence>
<feature type="transmembrane region" description="Helical" evidence="7">
    <location>
        <begin position="269"/>
        <end position="286"/>
    </location>
</feature>
<evidence type="ECO:0000256" key="3">
    <source>
        <dbReference type="ARBA" id="ARBA00022475"/>
    </source>
</evidence>
<dbReference type="OrthoDB" id="9789291at2"/>
<dbReference type="InterPro" id="IPR050882">
    <property type="entry name" value="Prepilin_peptidase/N-MTase"/>
</dbReference>
<evidence type="ECO:0000256" key="5">
    <source>
        <dbReference type="ARBA" id="ARBA00022989"/>
    </source>
</evidence>
<evidence type="ECO:0000256" key="1">
    <source>
        <dbReference type="ARBA" id="ARBA00004651"/>
    </source>
</evidence>
<comment type="similarity">
    <text evidence="2">Belongs to the peptidase A24 family.</text>
</comment>
<dbReference type="PANTHER" id="PTHR30487">
    <property type="entry name" value="TYPE 4 PREPILIN-LIKE PROTEINS LEADER PEPTIDE-PROCESSING ENZYME"/>
    <property type="match status" value="1"/>
</dbReference>
<evidence type="ECO:0000256" key="2">
    <source>
        <dbReference type="ARBA" id="ARBA00005801"/>
    </source>
</evidence>
<evidence type="ECO:0000313" key="11">
    <source>
        <dbReference type="Proteomes" id="UP000248326"/>
    </source>
</evidence>
<dbReference type="Proteomes" id="UP000248326">
    <property type="component" value="Unassembled WGS sequence"/>
</dbReference>
<comment type="caution">
    <text evidence="10">The sequence shown here is derived from an EMBL/GenBank/DDBJ whole genome shotgun (WGS) entry which is preliminary data.</text>
</comment>
<keyword evidence="11" id="KW-1185">Reference proteome</keyword>
<keyword evidence="6 7" id="KW-0472">Membrane</keyword>
<evidence type="ECO:0000259" key="8">
    <source>
        <dbReference type="Pfam" id="PF01478"/>
    </source>
</evidence>
<gene>
    <name evidence="10" type="ORF">DES52_103198</name>
</gene>
<evidence type="ECO:0000259" key="9">
    <source>
        <dbReference type="Pfam" id="PF06750"/>
    </source>
</evidence>
<feature type="transmembrane region" description="Helical" evidence="7">
    <location>
        <begin position="163"/>
        <end position="185"/>
    </location>
</feature>
<evidence type="ECO:0000313" key="10">
    <source>
        <dbReference type="EMBL" id="PYE55365.1"/>
    </source>
</evidence>
<feature type="transmembrane region" description="Helical" evidence="7">
    <location>
        <begin position="311"/>
        <end position="344"/>
    </location>
</feature>
<dbReference type="Pfam" id="PF01478">
    <property type="entry name" value="Peptidase_A24"/>
    <property type="match status" value="2"/>
</dbReference>
<keyword evidence="5 7" id="KW-1133">Transmembrane helix</keyword>
<dbReference type="GO" id="GO:0006465">
    <property type="term" value="P:signal peptide processing"/>
    <property type="evidence" value="ECO:0007669"/>
    <property type="project" value="TreeGrafter"/>
</dbReference>
<feature type="transmembrane region" description="Helical" evidence="7">
    <location>
        <begin position="242"/>
        <end position="262"/>
    </location>
</feature>
<dbReference type="InterPro" id="IPR000045">
    <property type="entry name" value="Prepilin_IV_endopep_pep"/>
</dbReference>
<protein>
    <submittedName>
        <fullName evidence="10">Type 4 prepilin peptidase 1</fullName>
    </submittedName>
</protein>
<dbReference type="GO" id="GO:0005886">
    <property type="term" value="C:plasma membrane"/>
    <property type="evidence" value="ECO:0007669"/>
    <property type="project" value="UniProtKB-SubCell"/>
</dbReference>
<feature type="transmembrane region" description="Helical" evidence="7">
    <location>
        <begin position="6"/>
        <end position="26"/>
    </location>
</feature>
<reference evidence="10 11" key="1">
    <citation type="submission" date="2018-06" db="EMBL/GenBank/DDBJ databases">
        <title>Genomic Encyclopedia of Type Strains, Phase IV (KMG-IV): sequencing the most valuable type-strain genomes for metagenomic binning, comparative biology and taxonomic classification.</title>
        <authorList>
            <person name="Goeker M."/>
        </authorList>
    </citation>
    <scope>NUCLEOTIDE SEQUENCE [LARGE SCALE GENOMIC DNA]</scope>
    <source>
        <strain evidence="10 11">DSM 18048</strain>
    </source>
</reference>
<dbReference type="AlphaFoldDB" id="A0A318S9G3"/>
<evidence type="ECO:0000256" key="7">
    <source>
        <dbReference type="SAM" id="Phobius"/>
    </source>
</evidence>
<feature type="domain" description="Prepilin type IV endopeptidase peptidase" evidence="8">
    <location>
        <begin position="109"/>
        <end position="231"/>
    </location>
</feature>
<feature type="domain" description="Prepilin type IV endopeptidase peptidase" evidence="8">
    <location>
        <begin position="238"/>
        <end position="340"/>
    </location>
</feature>
<keyword evidence="3" id="KW-1003">Cell membrane</keyword>